<dbReference type="OrthoDB" id="1046984at2"/>
<proteinExistence type="predicted"/>
<keyword evidence="8" id="KW-0067">ATP-binding</keyword>
<keyword evidence="21" id="KW-1185">Reference proteome</keyword>
<feature type="domain" description="Response regulatory" evidence="17">
    <location>
        <begin position="565"/>
        <end position="680"/>
    </location>
</feature>
<protein>
    <recommendedName>
        <fullName evidence="3">histidine kinase</fullName>
        <ecNumber evidence="3">2.7.13.3</ecNumber>
    </recommendedName>
</protein>
<dbReference type="Gene3D" id="1.20.120.160">
    <property type="entry name" value="HPT domain"/>
    <property type="match status" value="1"/>
</dbReference>
<dbReference type="SUPFAM" id="SSF52172">
    <property type="entry name" value="CheY-like"/>
    <property type="match status" value="1"/>
</dbReference>
<evidence type="ECO:0000256" key="14">
    <source>
        <dbReference type="SAM" id="Coils"/>
    </source>
</evidence>
<dbReference type="Pfam" id="PF00512">
    <property type="entry name" value="HisKA"/>
    <property type="match status" value="1"/>
</dbReference>
<dbReference type="SMART" id="SM00387">
    <property type="entry name" value="HATPase_c"/>
    <property type="match status" value="1"/>
</dbReference>
<evidence type="ECO:0000256" key="6">
    <source>
        <dbReference type="ARBA" id="ARBA00022692"/>
    </source>
</evidence>
<dbReference type="PROSITE" id="PS50110">
    <property type="entry name" value="RESPONSE_REGULATORY"/>
    <property type="match status" value="1"/>
</dbReference>
<feature type="modified residue" description="Phosphohistidine" evidence="12">
    <location>
        <position position="752"/>
    </location>
</feature>
<feature type="domain" description="HPt" evidence="18">
    <location>
        <begin position="713"/>
        <end position="806"/>
    </location>
</feature>
<dbReference type="InterPro" id="IPR003124">
    <property type="entry name" value="WH2_dom"/>
</dbReference>
<evidence type="ECO:0000256" key="9">
    <source>
        <dbReference type="ARBA" id="ARBA00022989"/>
    </source>
</evidence>
<dbReference type="InterPro" id="IPR036890">
    <property type="entry name" value="HATPase_C_sf"/>
</dbReference>
<sequence length="806" mass="91969">MKNTKRSITFKVIIGYLMVAAVAAMAVWFTYEQVVKFSSINQSNDLNNQQLILVSEIATALYETESTGRQFIQTGDTTDLNRYSGQIDGIQESINVLKTTYADSIMKIELDSISNLLSRKSQNLEELLKLRSRDRNTSFYTEVIQELGKVDESFKDNNYDKRFSNLEPHQRRVLIRLLEFSKEENQEQLSSISADSLVTSVKKVLNELERENQKFRAIINKKENELLDNDIILNDQLRNLLASVEQEERATTFNRAKRSQEMLNEISRILLFVGVTSVLIVLFFLFLIISDVSRSQRYRIQLEEAKAFTDSLMIRREQFMATITHDLRSPLNTVLGYTELIGKTPLNNKQEHYLGHLRKSSEFILHLVNDLLDLSKLEAGKMQIEKLPFNAKKLLEETFYNIIPEDDPKNLELIVEAEENADVNVLSDPFRIKQILSNLINNSYKFTEEGSLTVSVSLEKQIEDSYILTYKIKDTGLGISKDKQKEIFEEFSQEHRQIEKKYGGTGLGLAISKRITKLLKGKLSLESNPGIGSEFTVRIPVIKLKDSLEIIAESPISNTHLYGKNILAVDDESSQLALSRELIKSIGMHCDIAQDGKEALEKLGRKKYDLVLTDIQMPSMDGFELLNAIQSKKKLKHIPVIAASGRTTLTSNDYLDAGFSGNLLKPYKPQELLQKIGDVLNLELETNSEIKIQTGESSEEFSLKEILLFAGDDKDALNTILKVFVDASRKNLVEINKAIINKNKTKITAIAHKMLPMYKQLNTRNIVFQLQQLEKEVPEYFEDQKIKGLITEIEALLEKLEREIIV</sequence>
<evidence type="ECO:0000259" key="17">
    <source>
        <dbReference type="PROSITE" id="PS50110"/>
    </source>
</evidence>
<evidence type="ECO:0000256" key="5">
    <source>
        <dbReference type="ARBA" id="ARBA00022553"/>
    </source>
</evidence>
<dbReference type="SUPFAM" id="SSF47226">
    <property type="entry name" value="Histidine-containing phosphotransfer domain, HPT domain"/>
    <property type="match status" value="1"/>
</dbReference>
<keyword evidence="5 13" id="KW-0597">Phosphoprotein</keyword>
<keyword evidence="11 15" id="KW-0472">Membrane</keyword>
<evidence type="ECO:0000256" key="7">
    <source>
        <dbReference type="ARBA" id="ARBA00022741"/>
    </source>
</evidence>
<dbReference type="InterPro" id="IPR003594">
    <property type="entry name" value="HATPase_dom"/>
</dbReference>
<dbReference type="GO" id="GO:0003779">
    <property type="term" value="F:actin binding"/>
    <property type="evidence" value="ECO:0007669"/>
    <property type="project" value="InterPro"/>
</dbReference>
<feature type="transmembrane region" description="Helical" evidence="15">
    <location>
        <begin position="12"/>
        <end position="31"/>
    </location>
</feature>
<evidence type="ECO:0000256" key="8">
    <source>
        <dbReference type="ARBA" id="ARBA00022840"/>
    </source>
</evidence>
<dbReference type="PRINTS" id="PR00344">
    <property type="entry name" value="BCTRLSENSOR"/>
</dbReference>
<dbReference type="Gene3D" id="3.40.50.2300">
    <property type="match status" value="1"/>
</dbReference>
<dbReference type="SUPFAM" id="SSF47384">
    <property type="entry name" value="Homodimeric domain of signal transducing histidine kinase"/>
    <property type="match status" value="1"/>
</dbReference>
<comment type="catalytic activity">
    <reaction evidence="1">
        <text>ATP + protein L-histidine = ADP + protein N-phospho-L-histidine.</text>
        <dbReference type="EC" id="2.7.13.3"/>
    </reaction>
</comment>
<feature type="coiled-coil region" evidence="14">
    <location>
        <begin position="198"/>
        <end position="225"/>
    </location>
</feature>
<dbReference type="PROSITE" id="PS51082">
    <property type="entry name" value="WH2"/>
    <property type="match status" value="1"/>
</dbReference>
<dbReference type="CDD" id="cd16922">
    <property type="entry name" value="HATPase_EvgS-ArcB-TorS-like"/>
    <property type="match status" value="1"/>
</dbReference>
<comment type="subcellular location">
    <subcellularLocation>
        <location evidence="2">Cell membrane</location>
        <topology evidence="2">Multi-pass membrane protein</topology>
    </subcellularLocation>
</comment>
<dbReference type="EC" id="2.7.13.3" evidence="3"/>
<dbReference type="Proteomes" id="UP000321367">
    <property type="component" value="Unassembled WGS sequence"/>
</dbReference>
<comment type="caution">
    <text evidence="20">The sequence shown here is derived from an EMBL/GenBank/DDBJ whole genome shotgun (WGS) entry which is preliminary data.</text>
</comment>
<dbReference type="EMBL" id="VORY01000009">
    <property type="protein sequence ID" value="TXD93635.1"/>
    <property type="molecule type" value="Genomic_DNA"/>
</dbReference>
<dbReference type="InterPro" id="IPR011006">
    <property type="entry name" value="CheY-like_superfamily"/>
</dbReference>
<dbReference type="CDD" id="cd00082">
    <property type="entry name" value="HisKA"/>
    <property type="match status" value="1"/>
</dbReference>
<dbReference type="SMART" id="SM00448">
    <property type="entry name" value="REC"/>
    <property type="match status" value="1"/>
</dbReference>
<dbReference type="InterPro" id="IPR003661">
    <property type="entry name" value="HisK_dim/P_dom"/>
</dbReference>
<keyword evidence="10" id="KW-0902">Two-component regulatory system</keyword>
<dbReference type="GO" id="GO:0005886">
    <property type="term" value="C:plasma membrane"/>
    <property type="evidence" value="ECO:0007669"/>
    <property type="project" value="UniProtKB-SubCell"/>
</dbReference>
<evidence type="ECO:0000259" key="18">
    <source>
        <dbReference type="PROSITE" id="PS50894"/>
    </source>
</evidence>
<accession>A0A5C6ZS26</accession>
<evidence type="ECO:0000259" key="19">
    <source>
        <dbReference type="PROSITE" id="PS51082"/>
    </source>
</evidence>
<dbReference type="CDD" id="cd17546">
    <property type="entry name" value="REC_hyHK_CKI1_RcsC-like"/>
    <property type="match status" value="1"/>
</dbReference>
<gene>
    <name evidence="20" type="ORF">ES724_09415</name>
</gene>
<evidence type="ECO:0000256" key="2">
    <source>
        <dbReference type="ARBA" id="ARBA00004651"/>
    </source>
</evidence>
<evidence type="ECO:0000256" key="1">
    <source>
        <dbReference type="ARBA" id="ARBA00000085"/>
    </source>
</evidence>
<dbReference type="InterPro" id="IPR036097">
    <property type="entry name" value="HisK_dim/P_sf"/>
</dbReference>
<dbReference type="Pfam" id="PF02518">
    <property type="entry name" value="HATPase_c"/>
    <property type="match status" value="1"/>
</dbReference>
<reference evidence="20 21" key="1">
    <citation type="submission" date="2019-08" db="EMBL/GenBank/DDBJ databases">
        <title>Genome sequence of Gillisia hiemivivida IC154 (type strain).</title>
        <authorList>
            <person name="Bowman J.P."/>
        </authorList>
    </citation>
    <scope>NUCLEOTIDE SEQUENCE [LARGE SCALE GENOMIC DNA]</scope>
    <source>
        <strain evidence="20 21">IC154</strain>
    </source>
</reference>
<dbReference type="InterPro" id="IPR004358">
    <property type="entry name" value="Sig_transdc_His_kin-like_C"/>
</dbReference>
<dbReference type="SMART" id="SM00388">
    <property type="entry name" value="HisKA"/>
    <property type="match status" value="1"/>
</dbReference>
<evidence type="ECO:0000259" key="16">
    <source>
        <dbReference type="PROSITE" id="PS50109"/>
    </source>
</evidence>
<keyword evidence="9 15" id="KW-1133">Transmembrane helix</keyword>
<keyword evidence="14" id="KW-0175">Coiled coil</keyword>
<dbReference type="PROSITE" id="PS50109">
    <property type="entry name" value="HIS_KIN"/>
    <property type="match status" value="1"/>
</dbReference>
<organism evidence="20 21">
    <name type="scientific">Gillisia hiemivivida</name>
    <dbReference type="NCBI Taxonomy" id="291190"/>
    <lineage>
        <taxon>Bacteria</taxon>
        <taxon>Pseudomonadati</taxon>
        <taxon>Bacteroidota</taxon>
        <taxon>Flavobacteriia</taxon>
        <taxon>Flavobacteriales</taxon>
        <taxon>Flavobacteriaceae</taxon>
        <taxon>Gillisia</taxon>
    </lineage>
</organism>
<dbReference type="RefSeq" id="WP_146932407.1">
    <property type="nucleotide sequence ID" value="NZ_CBCSHZ010000011.1"/>
</dbReference>
<dbReference type="AlphaFoldDB" id="A0A5C6ZS26"/>
<dbReference type="FunFam" id="3.30.565.10:FF:000010">
    <property type="entry name" value="Sensor histidine kinase RcsC"/>
    <property type="match status" value="1"/>
</dbReference>
<dbReference type="Gene3D" id="1.10.287.130">
    <property type="match status" value="1"/>
</dbReference>
<feature type="domain" description="Histidine kinase" evidence="16">
    <location>
        <begin position="322"/>
        <end position="543"/>
    </location>
</feature>
<feature type="transmembrane region" description="Helical" evidence="15">
    <location>
        <begin position="269"/>
        <end position="289"/>
    </location>
</feature>
<evidence type="ECO:0000256" key="15">
    <source>
        <dbReference type="SAM" id="Phobius"/>
    </source>
</evidence>
<evidence type="ECO:0000313" key="21">
    <source>
        <dbReference type="Proteomes" id="UP000321367"/>
    </source>
</evidence>
<feature type="domain" description="WH2" evidence="19">
    <location>
        <begin position="621"/>
        <end position="638"/>
    </location>
</feature>
<dbReference type="GO" id="GO:0000155">
    <property type="term" value="F:phosphorelay sensor kinase activity"/>
    <property type="evidence" value="ECO:0007669"/>
    <property type="project" value="InterPro"/>
</dbReference>
<dbReference type="InterPro" id="IPR001789">
    <property type="entry name" value="Sig_transdc_resp-reg_receiver"/>
</dbReference>
<dbReference type="PANTHER" id="PTHR45339:SF1">
    <property type="entry name" value="HYBRID SIGNAL TRANSDUCTION HISTIDINE KINASE J"/>
    <property type="match status" value="1"/>
</dbReference>
<evidence type="ECO:0000256" key="10">
    <source>
        <dbReference type="ARBA" id="ARBA00023012"/>
    </source>
</evidence>
<dbReference type="InterPro" id="IPR005467">
    <property type="entry name" value="His_kinase_dom"/>
</dbReference>
<evidence type="ECO:0000256" key="11">
    <source>
        <dbReference type="ARBA" id="ARBA00023136"/>
    </source>
</evidence>
<feature type="modified residue" description="4-aspartylphosphate" evidence="13">
    <location>
        <position position="614"/>
    </location>
</feature>
<dbReference type="PANTHER" id="PTHR45339">
    <property type="entry name" value="HYBRID SIGNAL TRANSDUCTION HISTIDINE KINASE J"/>
    <property type="match status" value="1"/>
</dbReference>
<dbReference type="InterPro" id="IPR036641">
    <property type="entry name" value="HPT_dom_sf"/>
</dbReference>
<dbReference type="PROSITE" id="PS50894">
    <property type="entry name" value="HPT"/>
    <property type="match status" value="1"/>
</dbReference>
<dbReference type="InterPro" id="IPR008207">
    <property type="entry name" value="Sig_transdc_His_kin_Hpt_dom"/>
</dbReference>
<evidence type="ECO:0000256" key="12">
    <source>
        <dbReference type="PROSITE-ProRule" id="PRU00110"/>
    </source>
</evidence>
<keyword evidence="4" id="KW-1003">Cell membrane</keyword>
<dbReference type="Gene3D" id="3.30.565.10">
    <property type="entry name" value="Histidine kinase-like ATPase, C-terminal domain"/>
    <property type="match status" value="1"/>
</dbReference>
<evidence type="ECO:0000313" key="20">
    <source>
        <dbReference type="EMBL" id="TXD93635.1"/>
    </source>
</evidence>
<dbReference type="Pfam" id="PF00072">
    <property type="entry name" value="Response_reg"/>
    <property type="match status" value="1"/>
</dbReference>
<dbReference type="SUPFAM" id="SSF55874">
    <property type="entry name" value="ATPase domain of HSP90 chaperone/DNA topoisomerase II/histidine kinase"/>
    <property type="match status" value="1"/>
</dbReference>
<evidence type="ECO:0000256" key="4">
    <source>
        <dbReference type="ARBA" id="ARBA00022475"/>
    </source>
</evidence>
<keyword evidence="7" id="KW-0547">Nucleotide-binding</keyword>
<keyword evidence="6 15" id="KW-0812">Transmembrane</keyword>
<dbReference type="GO" id="GO:0005524">
    <property type="term" value="F:ATP binding"/>
    <property type="evidence" value="ECO:0007669"/>
    <property type="project" value="UniProtKB-KW"/>
</dbReference>
<evidence type="ECO:0000256" key="13">
    <source>
        <dbReference type="PROSITE-ProRule" id="PRU00169"/>
    </source>
</evidence>
<evidence type="ECO:0000256" key="3">
    <source>
        <dbReference type="ARBA" id="ARBA00012438"/>
    </source>
</evidence>
<name>A0A5C6ZS26_9FLAO</name>